<keyword evidence="4" id="KW-0645">Protease</keyword>
<dbReference type="Pfam" id="PF22667">
    <property type="entry name" value="Lon_lid"/>
    <property type="match status" value="1"/>
</dbReference>
<dbReference type="InterPro" id="IPR003959">
    <property type="entry name" value="ATPase_AAA_core"/>
</dbReference>
<evidence type="ECO:0000259" key="3">
    <source>
        <dbReference type="Pfam" id="PF22667"/>
    </source>
</evidence>
<proteinExistence type="predicted"/>
<sequence>MVNHKYDTRFKYNPKSYNDDFIDDTEIIEDEIFDKKKFSKLLYQKFPSKFTLEKSKNPKKKFKKLKNIKINILNKEKINDLPKKKYYFNKLKRNCTSPTNSNGNIVKKSKLDEHYENKSFKIFLNKTYEDENKIINNDNSNCSDSENSDNDSETLNEYDTESELSYRSESDNSDKILSEDKTMIKEYKNIFKSNNDSIGYFKKLNLDDKKKLLEKLKDLNEKATIPTPYEVHVINSNIDEKYKISVFSKIKTLANLSNDTSSTEFIKLKNWIDIFMKIPFNNYCSLPITINDGISNCKDYMINAKNILDNAVYGLNDAKMQLLQFIAQLINNPHANGLVLGIKGPMGTGKTTLIKDGISKILNRPFHFIPLAGIRDGTYFEGHSYTYEGSRHGKIVDILIQTKCMNPIIYGDELDKVSSTNLGDEIIGILTHLTDVTQSSQFNDKYFSELNFNLNKVIYIFSYNDENAISPILRDRMYKIETLGYSTEDKLVIAKSHLIPKIIKELNANFNIKLSDENIKFIINNYTDNEKGVRNLKRCLETIYNKLNLYNLVNDNNDFKDTFFKNFKYDDNVNENMIKILLSSFTSKTNNVPFGMYN</sequence>
<dbReference type="SUPFAM" id="SSF52540">
    <property type="entry name" value="P-loop containing nucleoside triphosphate hydrolases"/>
    <property type="match status" value="1"/>
</dbReference>
<dbReference type="Gene3D" id="1.10.8.60">
    <property type="match status" value="1"/>
</dbReference>
<evidence type="ECO:0000259" key="2">
    <source>
        <dbReference type="Pfam" id="PF00004"/>
    </source>
</evidence>
<dbReference type="Pfam" id="PF00004">
    <property type="entry name" value="AAA"/>
    <property type="match status" value="1"/>
</dbReference>
<protein>
    <submittedName>
        <fullName evidence="4">ATP-dependent Lon protease</fullName>
    </submittedName>
</protein>
<dbReference type="PANTHER" id="PTHR43718">
    <property type="entry name" value="LON PROTEASE"/>
    <property type="match status" value="1"/>
</dbReference>
<accession>A0A9E8G586</accession>
<dbReference type="GO" id="GO:0006515">
    <property type="term" value="P:protein quality control for misfolded or incompletely synthesized proteins"/>
    <property type="evidence" value="ECO:0007669"/>
    <property type="project" value="TreeGrafter"/>
</dbReference>
<dbReference type="InterPro" id="IPR027065">
    <property type="entry name" value="Lon_Prtase"/>
</dbReference>
<evidence type="ECO:0000256" key="1">
    <source>
        <dbReference type="SAM" id="MobiDB-lite"/>
    </source>
</evidence>
<evidence type="ECO:0000313" key="5">
    <source>
        <dbReference type="EMBL" id="UZT29287.1"/>
    </source>
</evidence>
<dbReference type="GO" id="GO:0005524">
    <property type="term" value="F:ATP binding"/>
    <property type="evidence" value="ECO:0007669"/>
    <property type="project" value="InterPro"/>
</dbReference>
<dbReference type="InterPro" id="IPR027417">
    <property type="entry name" value="P-loop_NTPase"/>
</dbReference>
<dbReference type="PANTHER" id="PTHR43718:SF2">
    <property type="entry name" value="LON PROTEASE HOMOLOG, MITOCHONDRIAL"/>
    <property type="match status" value="1"/>
</dbReference>
<name>A0A9E8G586_9VIRU</name>
<feature type="compositionally biased region" description="Acidic residues" evidence="1">
    <location>
        <begin position="146"/>
        <end position="162"/>
    </location>
</feature>
<evidence type="ECO:0000313" key="4">
    <source>
        <dbReference type="EMBL" id="UZT28915.1"/>
    </source>
</evidence>
<dbReference type="GO" id="GO:0004252">
    <property type="term" value="F:serine-type endopeptidase activity"/>
    <property type="evidence" value="ECO:0007669"/>
    <property type="project" value="InterPro"/>
</dbReference>
<reference evidence="5" key="1">
    <citation type="submission" date="2022-11" db="EMBL/GenBank/DDBJ databases">
        <title>Genomics discovery of giant fungal viruses from subsurface oceanic crustal fluids.</title>
        <authorList>
            <person name="Bhattacharjee A.S."/>
            <person name="Schulz F."/>
            <person name="Woyke T."/>
            <person name="Orcutt B.N."/>
            <person name="Matinez Martinez J."/>
        </authorList>
    </citation>
    <scope>NUCLEOTIDE SEQUENCE</scope>
    <source>
        <strain evidence="4">VSAG1.JdFR</strain>
        <strain evidence="5">VSAG8.JdFR</strain>
    </source>
</reference>
<dbReference type="GO" id="GO:0004176">
    <property type="term" value="F:ATP-dependent peptidase activity"/>
    <property type="evidence" value="ECO:0007669"/>
    <property type="project" value="InterPro"/>
</dbReference>
<dbReference type="GO" id="GO:0003697">
    <property type="term" value="F:single-stranded DNA binding"/>
    <property type="evidence" value="ECO:0007669"/>
    <property type="project" value="TreeGrafter"/>
</dbReference>
<dbReference type="EMBL" id="OP765507">
    <property type="protein sequence ID" value="UZT28915.1"/>
    <property type="molecule type" value="Genomic_DNA"/>
</dbReference>
<feature type="region of interest" description="Disordered" evidence="1">
    <location>
        <begin position="135"/>
        <end position="172"/>
    </location>
</feature>
<dbReference type="GO" id="GO:0007005">
    <property type="term" value="P:mitochondrion organization"/>
    <property type="evidence" value="ECO:0007669"/>
    <property type="project" value="TreeGrafter"/>
</dbReference>
<dbReference type="GO" id="GO:0016887">
    <property type="term" value="F:ATP hydrolysis activity"/>
    <property type="evidence" value="ECO:0007669"/>
    <property type="project" value="InterPro"/>
</dbReference>
<feature type="domain" description="ATPase AAA-type core" evidence="2">
    <location>
        <begin position="343"/>
        <end position="483"/>
    </location>
</feature>
<dbReference type="Gene3D" id="3.40.50.300">
    <property type="entry name" value="P-loop containing nucleotide triphosphate hydrolases"/>
    <property type="match status" value="1"/>
</dbReference>
<organism evidence="5">
    <name type="scientific">Nucleocytoviricota sp</name>
    <dbReference type="NCBI Taxonomy" id="2809609"/>
    <lineage>
        <taxon>Viruses</taxon>
        <taxon>Varidnaviria</taxon>
        <taxon>Bamfordvirae</taxon>
        <taxon>Nucleocytoviricota</taxon>
    </lineage>
</organism>
<dbReference type="EMBL" id="OP765584">
    <property type="protein sequence ID" value="UZT29287.1"/>
    <property type="molecule type" value="Genomic_DNA"/>
</dbReference>
<dbReference type="InterPro" id="IPR054594">
    <property type="entry name" value="Lon_lid"/>
</dbReference>
<keyword evidence="4" id="KW-0378">Hydrolase</keyword>
<feature type="domain" description="Lon protease AAA+ ATPase lid" evidence="3">
    <location>
        <begin position="511"/>
        <end position="547"/>
    </location>
</feature>
<dbReference type="GO" id="GO:0051131">
    <property type="term" value="P:chaperone-mediated protein complex assembly"/>
    <property type="evidence" value="ECO:0007669"/>
    <property type="project" value="TreeGrafter"/>
</dbReference>
<feature type="compositionally biased region" description="Low complexity" evidence="1">
    <location>
        <begin position="135"/>
        <end position="145"/>
    </location>
</feature>